<evidence type="ECO:0000259" key="6">
    <source>
        <dbReference type="Pfam" id="PF03151"/>
    </source>
</evidence>
<feature type="transmembrane region" description="Helical" evidence="5">
    <location>
        <begin position="214"/>
        <end position="236"/>
    </location>
</feature>
<feature type="transmembrane region" description="Helical" evidence="5">
    <location>
        <begin position="369"/>
        <end position="389"/>
    </location>
</feature>
<sequence>MASSSSRRIPRTARPLLPLGVNPPFTDSHFASNVAEHPMQSFKLPTGPLLHCIDLEAPPAKPRNDMPHTFQPSTPRIALRPAHARNRSLRLSSGSLYQRAYHREPYPDHSHSHEDLASSPTELLLPPFTVQTSPKLKYPPPPSVLLPLDSSAFWLSMYFCFNLGLTLFNKRVLVGFPFPYTLSALHALFGTIGASILAKHGYFVPSRLNTRETIVLAAFSMLYAVNIAVSNISLHLVTIPAIVRAATPIFTVLFSTVFFGVQSSYPTKISLIPVVAGVGLATFGDYYFTYTGFLLTLLGTLLAAFKTIFTNILQSPTTSRPAYFHNPFDLLYYLSPLACVECLFLAHTTGELQRVRAYTETGHLSMLKLIALVLNGCIAFGLNVVSFSANRRVGALGMTVAANVKQVLTIVFAVFIFDLTITHLNALGIGLTLVGGA</sequence>
<evidence type="ECO:0000313" key="7">
    <source>
        <dbReference type="EMBL" id="KAF7293001.1"/>
    </source>
</evidence>
<dbReference type="Proteomes" id="UP000636479">
    <property type="component" value="Unassembled WGS sequence"/>
</dbReference>
<evidence type="ECO:0000256" key="1">
    <source>
        <dbReference type="ARBA" id="ARBA00004141"/>
    </source>
</evidence>
<keyword evidence="3 5" id="KW-1133">Transmembrane helix</keyword>
<dbReference type="InterPro" id="IPR004853">
    <property type="entry name" value="Sugar_P_trans_dom"/>
</dbReference>
<dbReference type="RefSeq" id="XP_037215429.1">
    <property type="nucleotide sequence ID" value="XM_037368503.1"/>
</dbReference>
<dbReference type="PANTHER" id="PTHR11132">
    <property type="entry name" value="SOLUTE CARRIER FAMILY 35"/>
    <property type="match status" value="1"/>
</dbReference>
<feature type="transmembrane region" description="Helical" evidence="5">
    <location>
        <begin position="180"/>
        <end position="202"/>
    </location>
</feature>
<name>A0A8H6S546_9AGAR</name>
<reference evidence="7" key="1">
    <citation type="submission" date="2020-05" db="EMBL/GenBank/DDBJ databases">
        <title>Mycena genomes resolve the evolution of fungal bioluminescence.</title>
        <authorList>
            <person name="Tsai I.J."/>
        </authorList>
    </citation>
    <scope>NUCLEOTIDE SEQUENCE</scope>
    <source>
        <strain evidence="7">171206Taipei</strain>
    </source>
</reference>
<protein>
    <submittedName>
        <fullName evidence="7">TPT domain-containing protein</fullName>
    </submittedName>
</protein>
<organism evidence="7 8">
    <name type="scientific">Mycena indigotica</name>
    <dbReference type="NCBI Taxonomy" id="2126181"/>
    <lineage>
        <taxon>Eukaryota</taxon>
        <taxon>Fungi</taxon>
        <taxon>Dikarya</taxon>
        <taxon>Basidiomycota</taxon>
        <taxon>Agaricomycotina</taxon>
        <taxon>Agaricomycetes</taxon>
        <taxon>Agaricomycetidae</taxon>
        <taxon>Agaricales</taxon>
        <taxon>Marasmiineae</taxon>
        <taxon>Mycenaceae</taxon>
        <taxon>Mycena</taxon>
    </lineage>
</organism>
<gene>
    <name evidence="7" type="ORF">MIND_01199400</name>
</gene>
<comment type="subcellular location">
    <subcellularLocation>
        <location evidence="1">Membrane</location>
        <topology evidence="1">Multi-pass membrane protein</topology>
    </subcellularLocation>
</comment>
<keyword evidence="8" id="KW-1185">Reference proteome</keyword>
<proteinExistence type="predicted"/>
<keyword evidence="2 5" id="KW-0812">Transmembrane</keyword>
<evidence type="ECO:0000256" key="5">
    <source>
        <dbReference type="SAM" id="Phobius"/>
    </source>
</evidence>
<accession>A0A8H6S546</accession>
<feature type="transmembrane region" description="Helical" evidence="5">
    <location>
        <begin position="144"/>
        <end position="168"/>
    </location>
</feature>
<dbReference type="EMBL" id="JACAZF010000011">
    <property type="protein sequence ID" value="KAF7293001.1"/>
    <property type="molecule type" value="Genomic_DNA"/>
</dbReference>
<keyword evidence="4 5" id="KW-0472">Membrane</keyword>
<feature type="transmembrane region" description="Helical" evidence="5">
    <location>
        <begin position="290"/>
        <end position="309"/>
    </location>
</feature>
<dbReference type="OrthoDB" id="10261634at2759"/>
<evidence type="ECO:0000313" key="8">
    <source>
        <dbReference type="Proteomes" id="UP000636479"/>
    </source>
</evidence>
<comment type="caution">
    <text evidence="7">The sequence shown here is derived from an EMBL/GenBank/DDBJ whole genome shotgun (WGS) entry which is preliminary data.</text>
</comment>
<evidence type="ECO:0000256" key="3">
    <source>
        <dbReference type="ARBA" id="ARBA00022989"/>
    </source>
</evidence>
<feature type="transmembrane region" description="Helical" evidence="5">
    <location>
        <begin position="330"/>
        <end position="349"/>
    </location>
</feature>
<feature type="transmembrane region" description="Helical" evidence="5">
    <location>
        <begin position="410"/>
        <end position="434"/>
    </location>
</feature>
<dbReference type="GeneID" id="59351019"/>
<dbReference type="Pfam" id="PF03151">
    <property type="entry name" value="TPT"/>
    <property type="match status" value="1"/>
</dbReference>
<evidence type="ECO:0000256" key="2">
    <source>
        <dbReference type="ARBA" id="ARBA00022692"/>
    </source>
</evidence>
<evidence type="ECO:0000256" key="4">
    <source>
        <dbReference type="ARBA" id="ARBA00023136"/>
    </source>
</evidence>
<dbReference type="GO" id="GO:0016020">
    <property type="term" value="C:membrane"/>
    <property type="evidence" value="ECO:0007669"/>
    <property type="project" value="UniProtKB-SubCell"/>
</dbReference>
<dbReference type="InterPro" id="IPR050186">
    <property type="entry name" value="TPT_transporter"/>
</dbReference>
<dbReference type="AlphaFoldDB" id="A0A8H6S546"/>
<feature type="transmembrane region" description="Helical" evidence="5">
    <location>
        <begin position="242"/>
        <end position="261"/>
    </location>
</feature>
<feature type="domain" description="Sugar phosphate transporter" evidence="6">
    <location>
        <begin position="153"/>
        <end position="435"/>
    </location>
</feature>